<accession>A0ABU0RA74</accession>
<dbReference type="Proteomes" id="UP001239083">
    <property type="component" value="Unassembled WGS sequence"/>
</dbReference>
<dbReference type="GO" id="GO:0003677">
    <property type="term" value="F:DNA binding"/>
    <property type="evidence" value="ECO:0007669"/>
    <property type="project" value="UniProtKB-KW"/>
</dbReference>
<keyword evidence="4" id="KW-0804">Transcription</keyword>
<dbReference type="PANTHER" id="PTHR30204">
    <property type="entry name" value="REDOX-CYCLING DRUG-SENSING TRANSCRIPTIONAL ACTIVATOR SOXR"/>
    <property type="match status" value="1"/>
</dbReference>
<keyword evidence="1" id="KW-0678">Repressor</keyword>
<feature type="domain" description="HTH merR-type" evidence="5">
    <location>
        <begin position="13"/>
        <end position="57"/>
    </location>
</feature>
<dbReference type="PANTHER" id="PTHR30204:SF69">
    <property type="entry name" value="MERR-FAMILY TRANSCRIPTIONAL REGULATOR"/>
    <property type="match status" value="1"/>
</dbReference>
<evidence type="ECO:0000313" key="7">
    <source>
        <dbReference type="Proteomes" id="UP001239083"/>
    </source>
</evidence>
<name>A0ABU0RA74_9MICO</name>
<dbReference type="RefSeq" id="WP_307042667.1">
    <property type="nucleotide sequence ID" value="NZ_JAUSYY010000001.1"/>
</dbReference>
<dbReference type="Pfam" id="PF09278">
    <property type="entry name" value="MerR-DNA-bind"/>
    <property type="match status" value="1"/>
</dbReference>
<dbReference type="Gene3D" id="1.10.1660.10">
    <property type="match status" value="1"/>
</dbReference>
<dbReference type="InterPro" id="IPR015358">
    <property type="entry name" value="Tscrpt_reg_MerR_DNA-bd"/>
</dbReference>
<dbReference type="PROSITE" id="PS50937">
    <property type="entry name" value="HTH_MERR_2"/>
    <property type="match status" value="1"/>
</dbReference>
<keyword evidence="3 6" id="KW-0238">DNA-binding</keyword>
<dbReference type="SUPFAM" id="SSF46955">
    <property type="entry name" value="Putative DNA-binding domain"/>
    <property type="match status" value="1"/>
</dbReference>
<dbReference type="SMART" id="SM00422">
    <property type="entry name" value="HTH_MERR"/>
    <property type="match status" value="1"/>
</dbReference>
<dbReference type="InterPro" id="IPR009061">
    <property type="entry name" value="DNA-bd_dom_put_sf"/>
</dbReference>
<dbReference type="InterPro" id="IPR047057">
    <property type="entry name" value="MerR_fam"/>
</dbReference>
<reference evidence="6 7" key="1">
    <citation type="submission" date="2023-07" db="EMBL/GenBank/DDBJ databases">
        <title>Comparative genomics of wheat-associated soil bacteria to identify genetic determinants of phenazine resistance.</title>
        <authorList>
            <person name="Mouncey N."/>
        </authorList>
    </citation>
    <scope>NUCLEOTIDE SEQUENCE [LARGE SCALE GENOMIC DNA]</scope>
    <source>
        <strain evidence="6 7">V3I3</strain>
    </source>
</reference>
<dbReference type="EMBL" id="JAUSYY010000001">
    <property type="protein sequence ID" value="MDQ0894980.1"/>
    <property type="molecule type" value="Genomic_DNA"/>
</dbReference>
<evidence type="ECO:0000259" key="5">
    <source>
        <dbReference type="PROSITE" id="PS50937"/>
    </source>
</evidence>
<keyword evidence="2" id="KW-0805">Transcription regulation</keyword>
<evidence type="ECO:0000313" key="6">
    <source>
        <dbReference type="EMBL" id="MDQ0894980.1"/>
    </source>
</evidence>
<comment type="caution">
    <text evidence="6">The sequence shown here is derived from an EMBL/GenBank/DDBJ whole genome shotgun (WGS) entry which is preliminary data.</text>
</comment>
<organism evidence="6 7">
    <name type="scientific">Agromyces ramosus</name>
    <dbReference type="NCBI Taxonomy" id="33879"/>
    <lineage>
        <taxon>Bacteria</taxon>
        <taxon>Bacillati</taxon>
        <taxon>Actinomycetota</taxon>
        <taxon>Actinomycetes</taxon>
        <taxon>Micrococcales</taxon>
        <taxon>Microbacteriaceae</taxon>
        <taxon>Agromyces</taxon>
    </lineage>
</organism>
<proteinExistence type="predicted"/>
<evidence type="ECO:0000256" key="2">
    <source>
        <dbReference type="ARBA" id="ARBA00023015"/>
    </source>
</evidence>
<sequence>MTVAVPPAHVPVLMREPDRSLGGHRLYDDDAVLLLRVIKAAQALGFTLDEVSALIDTGSHAHRRRADLHELAEAKLRQVREKIAALEQIERILVDVRGAGCSDLATCALEDNCPIPFAPIADLVSSNGEDGPTR</sequence>
<evidence type="ECO:0000256" key="4">
    <source>
        <dbReference type="ARBA" id="ARBA00023163"/>
    </source>
</evidence>
<gene>
    <name evidence="6" type="ORF">QFZ26_002535</name>
</gene>
<dbReference type="InterPro" id="IPR000551">
    <property type="entry name" value="MerR-type_HTH_dom"/>
</dbReference>
<evidence type="ECO:0000256" key="3">
    <source>
        <dbReference type="ARBA" id="ARBA00023125"/>
    </source>
</evidence>
<keyword evidence="7" id="KW-1185">Reference proteome</keyword>
<protein>
    <submittedName>
        <fullName evidence="6">DNA-binding transcriptional MerR regulator</fullName>
    </submittedName>
</protein>
<evidence type="ECO:0000256" key="1">
    <source>
        <dbReference type="ARBA" id="ARBA00022491"/>
    </source>
</evidence>